<dbReference type="KEGG" id="hhy:Halhy_3176"/>
<keyword evidence="2" id="KW-1185">Reference proteome</keyword>
<organism evidence="1 2">
    <name type="scientific">Haliscomenobacter hydrossis (strain ATCC 27775 / DSM 1100 / LMG 10767 / O)</name>
    <dbReference type="NCBI Taxonomy" id="760192"/>
    <lineage>
        <taxon>Bacteria</taxon>
        <taxon>Pseudomonadati</taxon>
        <taxon>Bacteroidota</taxon>
        <taxon>Saprospiria</taxon>
        <taxon>Saprospirales</taxon>
        <taxon>Haliscomenobacteraceae</taxon>
        <taxon>Haliscomenobacter</taxon>
    </lineage>
</organism>
<dbReference type="eggNOG" id="COG0470">
    <property type="taxonomic scope" value="Bacteria"/>
</dbReference>
<dbReference type="EMBL" id="CP002691">
    <property type="protein sequence ID" value="AEE51037.1"/>
    <property type="molecule type" value="Genomic_DNA"/>
</dbReference>
<dbReference type="PANTHER" id="PTHR11669:SF8">
    <property type="entry name" value="DNA POLYMERASE III SUBUNIT DELTA"/>
    <property type="match status" value="1"/>
</dbReference>
<dbReference type="PANTHER" id="PTHR11669">
    <property type="entry name" value="REPLICATION FACTOR C / DNA POLYMERASE III GAMMA-TAU SUBUNIT"/>
    <property type="match status" value="1"/>
</dbReference>
<evidence type="ECO:0000313" key="1">
    <source>
        <dbReference type="EMBL" id="AEE51037.1"/>
    </source>
</evidence>
<proteinExistence type="predicted"/>
<reference key="2">
    <citation type="submission" date="2011-04" db="EMBL/GenBank/DDBJ databases">
        <title>Complete sequence of chromosome of Haliscomenobacter hydrossis DSM 1100.</title>
        <authorList>
            <consortium name="US DOE Joint Genome Institute (JGI-PGF)"/>
            <person name="Lucas S."/>
            <person name="Han J."/>
            <person name="Lapidus A."/>
            <person name="Bruce D."/>
            <person name="Goodwin L."/>
            <person name="Pitluck S."/>
            <person name="Peters L."/>
            <person name="Kyrpides N."/>
            <person name="Mavromatis K."/>
            <person name="Ivanova N."/>
            <person name="Ovchinnikova G."/>
            <person name="Pagani I."/>
            <person name="Daligault H."/>
            <person name="Detter J.C."/>
            <person name="Han C."/>
            <person name="Land M."/>
            <person name="Hauser L."/>
            <person name="Markowitz V."/>
            <person name="Cheng J.-F."/>
            <person name="Hugenholtz P."/>
            <person name="Woyke T."/>
            <person name="Wu D."/>
            <person name="Verbarg S."/>
            <person name="Frueling A."/>
            <person name="Brambilla E."/>
            <person name="Klenk H.-P."/>
            <person name="Eisen J.A."/>
        </authorList>
    </citation>
    <scope>NUCLEOTIDE SEQUENCE</scope>
    <source>
        <strain>DSM 1100</strain>
    </source>
</reference>
<dbReference type="Pfam" id="PF13177">
    <property type="entry name" value="DNA_pol3_delta2"/>
    <property type="match status" value="1"/>
</dbReference>
<dbReference type="Proteomes" id="UP000008461">
    <property type="component" value="Chromosome"/>
</dbReference>
<dbReference type="STRING" id="760192.Halhy_3176"/>
<dbReference type="AlphaFoldDB" id="F4KQR4"/>
<dbReference type="RefSeq" id="WP_013765579.1">
    <property type="nucleotide sequence ID" value="NC_015510.1"/>
</dbReference>
<protein>
    <submittedName>
        <fullName evidence="1">DNA polymerase III gamma/tau subunits-like protein</fullName>
    </submittedName>
</protein>
<evidence type="ECO:0000313" key="2">
    <source>
        <dbReference type="Proteomes" id="UP000008461"/>
    </source>
</evidence>
<name>F4KQR4_HALH1</name>
<gene>
    <name evidence="1" type="ordered locus">Halhy_3176</name>
</gene>
<reference evidence="1 2" key="1">
    <citation type="journal article" date="2011" name="Stand. Genomic Sci.">
        <title>Complete genome sequence of Haliscomenobacter hydrossis type strain (O).</title>
        <authorList>
            <consortium name="US DOE Joint Genome Institute (JGI-PGF)"/>
            <person name="Daligault H."/>
            <person name="Lapidus A."/>
            <person name="Zeytun A."/>
            <person name="Nolan M."/>
            <person name="Lucas S."/>
            <person name="Del Rio T.G."/>
            <person name="Tice H."/>
            <person name="Cheng J.F."/>
            <person name="Tapia R."/>
            <person name="Han C."/>
            <person name="Goodwin L."/>
            <person name="Pitluck S."/>
            <person name="Liolios K."/>
            <person name="Pagani I."/>
            <person name="Ivanova N."/>
            <person name="Huntemann M."/>
            <person name="Mavromatis K."/>
            <person name="Mikhailova N."/>
            <person name="Pati A."/>
            <person name="Chen A."/>
            <person name="Palaniappan K."/>
            <person name="Land M."/>
            <person name="Hauser L."/>
            <person name="Brambilla E.M."/>
            <person name="Rohde M."/>
            <person name="Verbarg S."/>
            <person name="Goker M."/>
            <person name="Bristow J."/>
            <person name="Eisen J.A."/>
            <person name="Markowitz V."/>
            <person name="Hugenholtz P."/>
            <person name="Kyrpides N.C."/>
            <person name="Klenk H.P."/>
            <person name="Woyke T."/>
        </authorList>
    </citation>
    <scope>NUCLEOTIDE SEQUENCE [LARGE SCALE GENOMIC DNA]</scope>
    <source>
        <strain evidence="2">ATCC 27775 / DSM 1100 / LMG 10767 / O</strain>
    </source>
</reference>
<sequence>MRFQDIVGQTNTIGTLQYMVDANRLPHALLLLGPAGIGKRTLALALIQYLLCTNRSDGDSCGQCPSCLKTSKLIHPDVHFSFPVVGAGMTSDKFMPQWRQAIHENPYMDSNQWLQLIGAENKQGNINKDECQNIIRKLSLKTFEAPVKTLILWLPEYLGNEGNRLLKLIEEPPPQTHFILIAENSELILNTILSRCQLVKIPLLKDQDVVDGLSRWELGTNDKAWGIAHLANGNFNEAITIAGNKVSNDAGLLLDWLRKCYKGYGPDLVKWSESFATLGRENQKHFLLYGLHFMREFLIMLATGSSNARLQAEELSSAQNLAKVLNIDQVEQIVRLFNDCYQYVERNANPKILFLDASIQLHKTMKRWDV</sequence>
<dbReference type="SUPFAM" id="SSF52540">
    <property type="entry name" value="P-loop containing nucleoside triphosphate hydrolases"/>
    <property type="match status" value="1"/>
</dbReference>
<dbReference type="HOGENOM" id="CLU_006229_4_2_10"/>
<dbReference type="InterPro" id="IPR050238">
    <property type="entry name" value="DNA_Rep/Repair_Clamp_Loader"/>
</dbReference>
<accession>F4KQR4</accession>
<dbReference type="Gene3D" id="3.40.50.300">
    <property type="entry name" value="P-loop containing nucleotide triphosphate hydrolases"/>
    <property type="match status" value="1"/>
</dbReference>
<dbReference type="GO" id="GO:0006261">
    <property type="term" value="P:DNA-templated DNA replication"/>
    <property type="evidence" value="ECO:0007669"/>
    <property type="project" value="TreeGrafter"/>
</dbReference>
<dbReference type="InterPro" id="IPR027417">
    <property type="entry name" value="P-loop_NTPase"/>
</dbReference>
<dbReference type="OrthoDB" id="9811073at2"/>